<dbReference type="EMBL" id="LS483470">
    <property type="protein sequence ID" value="SQI34416.1"/>
    <property type="molecule type" value="Genomic_DNA"/>
</dbReference>
<feature type="domain" description="EAL" evidence="2">
    <location>
        <begin position="415"/>
        <end position="665"/>
    </location>
</feature>
<dbReference type="Pfam" id="PF00563">
    <property type="entry name" value="EAL"/>
    <property type="match status" value="1"/>
</dbReference>
<dbReference type="PANTHER" id="PTHR33121">
    <property type="entry name" value="CYCLIC DI-GMP PHOSPHODIESTERASE PDEF"/>
    <property type="match status" value="1"/>
</dbReference>
<dbReference type="OrthoDB" id="9804951at2"/>
<keyword evidence="1" id="KW-1133">Transmembrane helix</keyword>
<evidence type="ECO:0000313" key="4">
    <source>
        <dbReference type="EMBL" id="SQI34416.1"/>
    </source>
</evidence>
<proteinExistence type="predicted"/>
<dbReference type="Pfam" id="PF17154">
    <property type="entry name" value="GAPES3"/>
    <property type="match status" value="1"/>
</dbReference>
<evidence type="ECO:0000259" key="2">
    <source>
        <dbReference type="PROSITE" id="PS50883"/>
    </source>
</evidence>
<dbReference type="NCBIfam" id="TIGR00254">
    <property type="entry name" value="GGDEF"/>
    <property type="match status" value="1"/>
</dbReference>
<dbReference type="SMART" id="SM00267">
    <property type="entry name" value="GGDEF"/>
    <property type="match status" value="1"/>
</dbReference>
<evidence type="ECO:0000259" key="3">
    <source>
        <dbReference type="PROSITE" id="PS50887"/>
    </source>
</evidence>
<feature type="domain" description="GGDEF" evidence="3">
    <location>
        <begin position="273"/>
        <end position="406"/>
    </location>
</feature>
<name>A0A2X4U3N0_9GAMM</name>
<protein>
    <submittedName>
        <fullName evidence="4">Biofilm formation regulator HmsP</fullName>
    </submittedName>
</protein>
<dbReference type="Gene3D" id="3.20.20.450">
    <property type="entry name" value="EAL domain"/>
    <property type="match status" value="1"/>
</dbReference>
<dbReference type="SUPFAM" id="SSF55073">
    <property type="entry name" value="Nucleotide cyclase"/>
    <property type="match status" value="1"/>
</dbReference>
<dbReference type="InterPro" id="IPR050706">
    <property type="entry name" value="Cyclic-di-GMP_PDE-like"/>
</dbReference>
<dbReference type="PROSITE" id="PS50883">
    <property type="entry name" value="EAL"/>
    <property type="match status" value="1"/>
</dbReference>
<dbReference type="Pfam" id="PF00990">
    <property type="entry name" value="GGDEF"/>
    <property type="match status" value="1"/>
</dbReference>
<dbReference type="CDD" id="cd01949">
    <property type="entry name" value="GGDEF"/>
    <property type="match status" value="1"/>
</dbReference>
<evidence type="ECO:0000313" key="5">
    <source>
        <dbReference type="Proteomes" id="UP000249005"/>
    </source>
</evidence>
<dbReference type="InterPro" id="IPR000160">
    <property type="entry name" value="GGDEF_dom"/>
</dbReference>
<dbReference type="PROSITE" id="PS50887">
    <property type="entry name" value="GGDEF"/>
    <property type="match status" value="1"/>
</dbReference>
<dbReference type="InterPro" id="IPR029787">
    <property type="entry name" value="Nucleotide_cyclase"/>
</dbReference>
<dbReference type="CDD" id="cd01948">
    <property type="entry name" value="EAL"/>
    <property type="match status" value="1"/>
</dbReference>
<dbReference type="Gene3D" id="6.10.340.10">
    <property type="match status" value="1"/>
</dbReference>
<reference evidence="4 5" key="1">
    <citation type="submission" date="2018-06" db="EMBL/GenBank/DDBJ databases">
        <authorList>
            <consortium name="Pathogen Informatics"/>
            <person name="Doyle S."/>
        </authorList>
    </citation>
    <scope>NUCLEOTIDE SEQUENCE [LARGE SCALE GENOMIC DNA]</scope>
    <source>
        <strain evidence="4 5">NCTC12151</strain>
    </source>
</reference>
<dbReference type="PANTHER" id="PTHR33121:SF77">
    <property type="entry name" value="CYCLIC DI-GMP PHOSPHODIESTERASE PDEK-RELATED"/>
    <property type="match status" value="1"/>
</dbReference>
<gene>
    <name evidence="4" type="primary">yhjK</name>
    <name evidence="4" type="ORF">NCTC12151_00170</name>
</gene>
<accession>A0A2X4U3N0</accession>
<dbReference type="AlphaFoldDB" id="A0A2X4U3N0"/>
<feature type="transmembrane region" description="Helical" evidence="1">
    <location>
        <begin position="12"/>
        <end position="32"/>
    </location>
</feature>
<dbReference type="KEGG" id="lri:NCTC12151_00170"/>
<feature type="transmembrane region" description="Helical" evidence="1">
    <location>
        <begin position="157"/>
        <end position="177"/>
    </location>
</feature>
<keyword evidence="1" id="KW-0472">Membrane</keyword>
<dbReference type="SUPFAM" id="SSF141868">
    <property type="entry name" value="EAL domain-like"/>
    <property type="match status" value="1"/>
</dbReference>
<evidence type="ECO:0000256" key="1">
    <source>
        <dbReference type="SAM" id="Phobius"/>
    </source>
</evidence>
<dbReference type="InterPro" id="IPR033419">
    <property type="entry name" value="GAPES3"/>
</dbReference>
<dbReference type="InterPro" id="IPR043128">
    <property type="entry name" value="Rev_trsase/Diguanyl_cyclase"/>
</dbReference>
<dbReference type="GO" id="GO:0071111">
    <property type="term" value="F:cyclic-guanylate-specific phosphodiesterase activity"/>
    <property type="evidence" value="ECO:0007669"/>
    <property type="project" value="InterPro"/>
</dbReference>
<dbReference type="SMART" id="SM00052">
    <property type="entry name" value="EAL"/>
    <property type="match status" value="1"/>
</dbReference>
<dbReference type="Proteomes" id="UP000249005">
    <property type="component" value="Chromosome 1"/>
</dbReference>
<keyword evidence="1" id="KW-0812">Transmembrane</keyword>
<dbReference type="InterPro" id="IPR001633">
    <property type="entry name" value="EAL_dom"/>
</dbReference>
<dbReference type="Gene3D" id="3.30.70.270">
    <property type="match status" value="1"/>
</dbReference>
<keyword evidence="5" id="KW-1185">Reference proteome</keyword>
<sequence length="670" mass="75602">MLVKRSLTIKQMSLVTLVAVVTICLFIAVQMFDFIQQRRGDSLTQLNNIGRAISHPVERALWNRRLKDTQQILDALVERGALGRATVLMNTELVSVHSEKVSQEEVPVPFALLLSLPISTQIPLYSPEHNAIDPMPIGYLILDGDSYSLYQTTLKRFATVLVTYLLLALMLSIAISWCLNRLLVYPLRSIANDLKAMSEDGIQYHQLTLPLSHQDDELGMLIRNYNRNQEALAQAYRQLSHLSTRDPVTDLPNYALFQELLKQQIASSQHDKTPFSLLFVSLDSLKDVFQAWGQEAGNHHLFEVTRRIQSLLSPHAVLARLHGEELVIMSLLSQTPLQAMQFAKRLVDTISEPIEANDLSLSPILSIGIAQYPSDGEDVDSLIGNAQAAVLLAQRRGKNQILFFESDMTNDIQQRMQLESEIVKGIQENQFQLYLQPQIDIATGLPAGAEALIRWHYAPDKVRYPIEFIPQAEESGLILPLGEWILEEACRILSEWKAANVPMTLSVNLSAMQLQHEGLIEQLSSLISCYDFEPKRLVLELTETGFIYDIEAVLPTLKHIRELGISIALDDFGSGYSNLNYLQRLPVDVLKIDKSFIDGLPYHDALVKIVYSIAQTLRLKLVAEGVESRAQADWLLANDIRYAQGYLFSRAIPYQSFKDTYLSAFFDADR</sequence>
<dbReference type="InterPro" id="IPR035919">
    <property type="entry name" value="EAL_sf"/>
</dbReference>
<organism evidence="4 5">
    <name type="scientific">Leminorella richardii</name>
    <dbReference type="NCBI Taxonomy" id="158841"/>
    <lineage>
        <taxon>Bacteria</taxon>
        <taxon>Pseudomonadati</taxon>
        <taxon>Pseudomonadota</taxon>
        <taxon>Gammaproteobacteria</taxon>
        <taxon>Enterobacterales</taxon>
        <taxon>Budviciaceae</taxon>
        <taxon>Leminorella</taxon>
    </lineage>
</organism>
<dbReference type="RefSeq" id="WP_111738871.1">
    <property type="nucleotide sequence ID" value="NZ_LR698987.1"/>
</dbReference>